<dbReference type="InterPro" id="IPR039538">
    <property type="entry name" value="BetI_C"/>
</dbReference>
<accession>A0A7Y4P2G3</accession>
<comment type="caution">
    <text evidence="7">The sequence shown here is derived from an EMBL/GenBank/DDBJ whole genome shotgun (WGS) entry which is preliminary data.</text>
</comment>
<dbReference type="Gene3D" id="1.10.357.10">
    <property type="entry name" value="Tetracycline Repressor, domain 2"/>
    <property type="match status" value="1"/>
</dbReference>
<keyword evidence="3 5" id="KW-0238">DNA-binding</keyword>
<keyword evidence="8" id="KW-1185">Reference proteome</keyword>
<dbReference type="InterPro" id="IPR036271">
    <property type="entry name" value="Tet_transcr_reg_TetR-rel_C_sf"/>
</dbReference>
<organism evidence="7 8">
    <name type="scientific">Kribbella sandramycini</name>
    <dbReference type="NCBI Taxonomy" id="60450"/>
    <lineage>
        <taxon>Bacteria</taxon>
        <taxon>Bacillati</taxon>
        <taxon>Actinomycetota</taxon>
        <taxon>Actinomycetes</taxon>
        <taxon>Propionibacteriales</taxon>
        <taxon>Kribbellaceae</taxon>
        <taxon>Kribbella</taxon>
    </lineage>
</organism>
<dbReference type="InterPro" id="IPR001647">
    <property type="entry name" value="HTH_TetR"/>
</dbReference>
<dbReference type="SUPFAM" id="SSF48498">
    <property type="entry name" value="Tetracyclin repressor-like, C-terminal domain"/>
    <property type="match status" value="1"/>
</dbReference>
<evidence type="ECO:0000256" key="1">
    <source>
        <dbReference type="ARBA" id="ARBA00022491"/>
    </source>
</evidence>
<keyword evidence="4" id="KW-0804">Transcription</keyword>
<keyword evidence="1" id="KW-0678">Repressor</keyword>
<name>A0A7Y4P2G3_9ACTN</name>
<feature type="domain" description="HTH tetR-type" evidence="6">
    <location>
        <begin position="1"/>
        <end position="55"/>
    </location>
</feature>
<dbReference type="EMBL" id="JABJRC010000005">
    <property type="protein sequence ID" value="NOL43085.1"/>
    <property type="molecule type" value="Genomic_DNA"/>
</dbReference>
<reference evidence="7 8" key="1">
    <citation type="submission" date="2020-05" db="EMBL/GenBank/DDBJ databases">
        <title>Genome sequence of Kribbella sandramycini ATCC 39419.</title>
        <authorList>
            <person name="Maclea K.S."/>
            <person name="Fair J.L."/>
        </authorList>
    </citation>
    <scope>NUCLEOTIDE SEQUENCE [LARGE SCALE GENOMIC DNA]</scope>
    <source>
        <strain evidence="7 8">ATCC 39419</strain>
    </source>
</reference>
<evidence type="ECO:0000313" key="7">
    <source>
        <dbReference type="EMBL" id="NOL43085.1"/>
    </source>
</evidence>
<dbReference type="PROSITE" id="PS50977">
    <property type="entry name" value="HTH_TETR_2"/>
    <property type="match status" value="1"/>
</dbReference>
<sequence length="183" mass="20381">MAEALLVVVADVGLKEARLVEVARVAGVSVGLVQRYFRTKEELIRFGVGYVYERTEQRAQEVEFVMPVRGYLERLMAVFLPLDEARVRELRFWLAFLHTSLTDPELAATHQQAQLKLLTGLREAFEGAQRRGEVAADRDPTAEAAALVAFVDGLALHHLTTAPAYPVESLQPALTTYLDQVFG</sequence>
<protein>
    <submittedName>
        <fullName evidence="7">TetR family transcriptional regulator</fullName>
    </submittedName>
</protein>
<evidence type="ECO:0000313" key="8">
    <source>
        <dbReference type="Proteomes" id="UP000534306"/>
    </source>
</evidence>
<evidence type="ECO:0000256" key="4">
    <source>
        <dbReference type="ARBA" id="ARBA00023163"/>
    </source>
</evidence>
<proteinExistence type="predicted"/>
<dbReference type="Pfam" id="PF13977">
    <property type="entry name" value="TetR_C_6"/>
    <property type="match status" value="1"/>
</dbReference>
<evidence type="ECO:0000256" key="2">
    <source>
        <dbReference type="ARBA" id="ARBA00023015"/>
    </source>
</evidence>
<keyword evidence="2" id="KW-0805">Transcription regulation</keyword>
<dbReference type="InterPro" id="IPR009057">
    <property type="entry name" value="Homeodomain-like_sf"/>
</dbReference>
<feature type="DNA-binding region" description="H-T-H motif" evidence="5">
    <location>
        <begin position="18"/>
        <end position="37"/>
    </location>
</feature>
<gene>
    <name evidence="7" type="ORF">HPO96_22825</name>
</gene>
<evidence type="ECO:0000256" key="5">
    <source>
        <dbReference type="PROSITE-ProRule" id="PRU00335"/>
    </source>
</evidence>
<dbReference type="AlphaFoldDB" id="A0A7Y4P2G3"/>
<dbReference type="GO" id="GO:0003677">
    <property type="term" value="F:DNA binding"/>
    <property type="evidence" value="ECO:0007669"/>
    <property type="project" value="UniProtKB-UniRule"/>
</dbReference>
<dbReference type="Proteomes" id="UP000534306">
    <property type="component" value="Unassembled WGS sequence"/>
</dbReference>
<dbReference type="Pfam" id="PF00440">
    <property type="entry name" value="TetR_N"/>
    <property type="match status" value="1"/>
</dbReference>
<evidence type="ECO:0000256" key="3">
    <source>
        <dbReference type="ARBA" id="ARBA00023125"/>
    </source>
</evidence>
<evidence type="ECO:0000259" key="6">
    <source>
        <dbReference type="PROSITE" id="PS50977"/>
    </source>
</evidence>
<dbReference type="SUPFAM" id="SSF46689">
    <property type="entry name" value="Homeodomain-like"/>
    <property type="match status" value="1"/>
</dbReference>